<sequence>MVVLVLLFSAIFATGTPYECATNSSQNVEIGCRAYFRCLNGVGTLIDCTTINPQFVYNSAIGHCDDELNVAPPCGQQKDCTNKGDRSYADKDNSCLSYYTCNRDTFFGHNKCSPGLVFDEHLQTCNWPVNVDPPCGTHGTT</sequence>
<protein>
    <recommendedName>
        <fullName evidence="7">Chitin-binding type-2 domain-containing protein</fullName>
    </recommendedName>
</protein>
<keyword evidence="1" id="KW-0147">Chitin-binding</keyword>
<evidence type="ECO:0000256" key="1">
    <source>
        <dbReference type="ARBA" id="ARBA00022669"/>
    </source>
</evidence>
<keyword evidence="9" id="KW-1185">Reference proteome</keyword>
<dbReference type="GO" id="GO:0008061">
    <property type="term" value="F:chitin binding"/>
    <property type="evidence" value="ECO:0007669"/>
    <property type="project" value="UniProtKB-KW"/>
</dbReference>
<dbReference type="InterPro" id="IPR036508">
    <property type="entry name" value="Chitin-bd_dom_sf"/>
</dbReference>
<dbReference type="InterPro" id="IPR002557">
    <property type="entry name" value="Chitin-bd_dom"/>
</dbReference>
<dbReference type="Pfam" id="PF01607">
    <property type="entry name" value="CBM_14"/>
    <property type="match status" value="1"/>
</dbReference>
<dbReference type="AlphaFoldDB" id="A0A210QU56"/>
<organism evidence="8 9">
    <name type="scientific">Mizuhopecten yessoensis</name>
    <name type="common">Japanese scallop</name>
    <name type="synonym">Patinopecten yessoensis</name>
    <dbReference type="NCBI Taxonomy" id="6573"/>
    <lineage>
        <taxon>Eukaryota</taxon>
        <taxon>Metazoa</taxon>
        <taxon>Spiralia</taxon>
        <taxon>Lophotrochozoa</taxon>
        <taxon>Mollusca</taxon>
        <taxon>Bivalvia</taxon>
        <taxon>Autobranchia</taxon>
        <taxon>Pteriomorphia</taxon>
        <taxon>Pectinida</taxon>
        <taxon>Pectinoidea</taxon>
        <taxon>Pectinidae</taxon>
        <taxon>Mizuhopecten</taxon>
    </lineage>
</organism>
<dbReference type="PROSITE" id="PS50940">
    <property type="entry name" value="CHIT_BIND_II"/>
    <property type="match status" value="1"/>
</dbReference>
<dbReference type="PANTHER" id="PTHR23301">
    <property type="entry name" value="CHITIN BINDING PERITROPHIN-A"/>
    <property type="match status" value="1"/>
</dbReference>
<accession>A0A210QU56</accession>
<gene>
    <name evidence="8" type="ORF">KP79_PYT16386</name>
</gene>
<evidence type="ECO:0000256" key="2">
    <source>
        <dbReference type="ARBA" id="ARBA00022729"/>
    </source>
</evidence>
<dbReference type="PANTHER" id="PTHR23301:SF0">
    <property type="entry name" value="CHITIN-BINDING TYPE-2 DOMAIN-CONTAINING PROTEIN-RELATED"/>
    <property type="match status" value="1"/>
</dbReference>
<dbReference type="GO" id="GO:0005576">
    <property type="term" value="C:extracellular region"/>
    <property type="evidence" value="ECO:0007669"/>
    <property type="project" value="InterPro"/>
</dbReference>
<dbReference type="Proteomes" id="UP000242188">
    <property type="component" value="Unassembled WGS sequence"/>
</dbReference>
<dbReference type="OrthoDB" id="6020543at2759"/>
<keyword evidence="2 6" id="KW-0732">Signal</keyword>
<comment type="caution">
    <text evidence="8">The sequence shown here is derived from an EMBL/GenBank/DDBJ whole genome shotgun (WGS) entry which is preliminary data.</text>
</comment>
<proteinExistence type="predicted"/>
<feature type="chain" id="PRO_5012487880" description="Chitin-binding type-2 domain-containing protein" evidence="6">
    <location>
        <begin position="16"/>
        <end position="141"/>
    </location>
</feature>
<evidence type="ECO:0000256" key="5">
    <source>
        <dbReference type="ARBA" id="ARBA00023180"/>
    </source>
</evidence>
<evidence type="ECO:0000256" key="6">
    <source>
        <dbReference type="SAM" id="SignalP"/>
    </source>
</evidence>
<evidence type="ECO:0000256" key="3">
    <source>
        <dbReference type="ARBA" id="ARBA00022737"/>
    </source>
</evidence>
<evidence type="ECO:0000313" key="8">
    <source>
        <dbReference type="EMBL" id="OWF52249.1"/>
    </source>
</evidence>
<dbReference type="SUPFAM" id="SSF57625">
    <property type="entry name" value="Invertebrate chitin-binding proteins"/>
    <property type="match status" value="2"/>
</dbReference>
<dbReference type="SMART" id="SM00494">
    <property type="entry name" value="ChtBD2"/>
    <property type="match status" value="2"/>
</dbReference>
<name>A0A210QU56_MIZYE</name>
<dbReference type="InterPro" id="IPR051940">
    <property type="entry name" value="Chitin_bind-dev_reg"/>
</dbReference>
<keyword evidence="5" id="KW-0325">Glycoprotein</keyword>
<evidence type="ECO:0000256" key="4">
    <source>
        <dbReference type="ARBA" id="ARBA00023157"/>
    </source>
</evidence>
<feature type="signal peptide" evidence="6">
    <location>
        <begin position="1"/>
        <end position="15"/>
    </location>
</feature>
<dbReference type="Gene3D" id="2.170.140.10">
    <property type="entry name" value="Chitin binding domain"/>
    <property type="match status" value="2"/>
</dbReference>
<evidence type="ECO:0000313" key="9">
    <source>
        <dbReference type="Proteomes" id="UP000242188"/>
    </source>
</evidence>
<keyword evidence="4" id="KW-1015">Disulfide bond</keyword>
<reference evidence="8 9" key="1">
    <citation type="journal article" date="2017" name="Nat. Ecol. Evol.">
        <title>Scallop genome provides insights into evolution of bilaterian karyotype and development.</title>
        <authorList>
            <person name="Wang S."/>
            <person name="Zhang J."/>
            <person name="Jiao W."/>
            <person name="Li J."/>
            <person name="Xun X."/>
            <person name="Sun Y."/>
            <person name="Guo X."/>
            <person name="Huan P."/>
            <person name="Dong B."/>
            <person name="Zhang L."/>
            <person name="Hu X."/>
            <person name="Sun X."/>
            <person name="Wang J."/>
            <person name="Zhao C."/>
            <person name="Wang Y."/>
            <person name="Wang D."/>
            <person name="Huang X."/>
            <person name="Wang R."/>
            <person name="Lv J."/>
            <person name="Li Y."/>
            <person name="Zhang Z."/>
            <person name="Liu B."/>
            <person name="Lu W."/>
            <person name="Hui Y."/>
            <person name="Liang J."/>
            <person name="Zhou Z."/>
            <person name="Hou R."/>
            <person name="Li X."/>
            <person name="Liu Y."/>
            <person name="Li H."/>
            <person name="Ning X."/>
            <person name="Lin Y."/>
            <person name="Zhao L."/>
            <person name="Xing Q."/>
            <person name="Dou J."/>
            <person name="Li Y."/>
            <person name="Mao J."/>
            <person name="Guo H."/>
            <person name="Dou H."/>
            <person name="Li T."/>
            <person name="Mu C."/>
            <person name="Jiang W."/>
            <person name="Fu Q."/>
            <person name="Fu X."/>
            <person name="Miao Y."/>
            <person name="Liu J."/>
            <person name="Yu Q."/>
            <person name="Li R."/>
            <person name="Liao H."/>
            <person name="Li X."/>
            <person name="Kong Y."/>
            <person name="Jiang Z."/>
            <person name="Chourrout D."/>
            <person name="Li R."/>
            <person name="Bao Z."/>
        </authorList>
    </citation>
    <scope>NUCLEOTIDE SEQUENCE [LARGE SCALE GENOMIC DNA]</scope>
    <source>
        <strain evidence="8 9">PY_sf001</strain>
    </source>
</reference>
<dbReference type="EMBL" id="NEDP02001884">
    <property type="protein sequence ID" value="OWF52249.1"/>
    <property type="molecule type" value="Genomic_DNA"/>
</dbReference>
<feature type="domain" description="Chitin-binding type-2" evidence="7">
    <location>
        <begin position="77"/>
        <end position="137"/>
    </location>
</feature>
<evidence type="ECO:0000259" key="7">
    <source>
        <dbReference type="PROSITE" id="PS50940"/>
    </source>
</evidence>
<keyword evidence="3" id="KW-0677">Repeat</keyword>